<organism evidence="2">
    <name type="scientific">marine sediment metagenome</name>
    <dbReference type="NCBI Taxonomy" id="412755"/>
    <lineage>
        <taxon>unclassified sequences</taxon>
        <taxon>metagenomes</taxon>
        <taxon>ecological metagenomes</taxon>
    </lineage>
</organism>
<feature type="domain" description="3-dehydroquinate synthase N-terminal" evidence="1">
    <location>
        <begin position="1"/>
        <end position="141"/>
    </location>
</feature>
<dbReference type="GO" id="GO:0003856">
    <property type="term" value="F:3-dehydroquinate synthase activity"/>
    <property type="evidence" value="ECO:0007669"/>
    <property type="project" value="InterPro"/>
</dbReference>
<gene>
    <name evidence="2" type="ORF">S12H4_32770</name>
</gene>
<reference evidence="2" key="1">
    <citation type="journal article" date="2014" name="Front. Microbiol.">
        <title>High frequency of phylogenetically diverse reductive dehalogenase-homologous genes in deep subseafloor sedimentary metagenomes.</title>
        <authorList>
            <person name="Kawai M."/>
            <person name="Futagami T."/>
            <person name="Toyoda A."/>
            <person name="Takaki Y."/>
            <person name="Nishi S."/>
            <person name="Hori S."/>
            <person name="Arai W."/>
            <person name="Tsubouchi T."/>
            <person name="Morono Y."/>
            <person name="Uchiyama I."/>
            <person name="Ito T."/>
            <person name="Fujiyama A."/>
            <person name="Inagaki F."/>
            <person name="Takami H."/>
        </authorList>
    </citation>
    <scope>NUCLEOTIDE SEQUENCE</scope>
    <source>
        <strain evidence="2">Expedition CK06-06</strain>
    </source>
</reference>
<evidence type="ECO:0000313" key="2">
    <source>
        <dbReference type="EMBL" id="GAI93022.1"/>
    </source>
</evidence>
<evidence type="ECO:0000259" key="1">
    <source>
        <dbReference type="Pfam" id="PF01959"/>
    </source>
</evidence>
<proteinExistence type="predicted"/>
<dbReference type="EMBL" id="BARW01019239">
    <property type="protein sequence ID" value="GAI93022.1"/>
    <property type="molecule type" value="Genomic_DNA"/>
</dbReference>
<comment type="caution">
    <text evidence="2">The sequence shown here is derived from an EMBL/GenBank/DDBJ whole genome shotgun (WGS) entry which is preliminary data.</text>
</comment>
<name>X1SJ31_9ZZZZ</name>
<feature type="non-terminal residue" evidence="2">
    <location>
        <position position="142"/>
    </location>
</feature>
<dbReference type="GO" id="GO:0009073">
    <property type="term" value="P:aromatic amino acid family biosynthetic process"/>
    <property type="evidence" value="ECO:0007669"/>
    <property type="project" value="InterPro"/>
</dbReference>
<dbReference type="Pfam" id="PF01959">
    <property type="entry name" value="DHQS"/>
    <property type="match status" value="1"/>
</dbReference>
<sequence>MKRLWIRIQPWKKSYVTASLESGAEAIVISEGESKKVHALGRITTVASDGDLVPGRDVEFIEIKAKQDEVRAAGIPPEKTVVLSMKDWTIIPIENILAQRSNILVEVTGVQETRLALEILEKGADGVVLNPKSINDIKKTAE</sequence>
<dbReference type="AlphaFoldDB" id="X1SJ31"/>
<dbReference type="GO" id="GO:0016491">
    <property type="term" value="F:oxidoreductase activity"/>
    <property type="evidence" value="ECO:0007669"/>
    <property type="project" value="InterPro"/>
</dbReference>
<dbReference type="InterPro" id="IPR030960">
    <property type="entry name" value="DHQS/DOIS_N"/>
</dbReference>
<protein>
    <recommendedName>
        <fullName evidence="1">3-dehydroquinate synthase N-terminal domain-containing protein</fullName>
    </recommendedName>
</protein>
<accession>X1SJ31</accession>